<gene>
    <name evidence="2" type="ORF">PAECIP111891_07058</name>
</gene>
<keyword evidence="1" id="KW-1133">Transmembrane helix</keyword>
<comment type="caution">
    <text evidence="2">The sequence shown here is derived from an EMBL/GenBank/DDBJ whole genome shotgun (WGS) entry which is preliminary data.</text>
</comment>
<evidence type="ECO:0000313" key="2">
    <source>
        <dbReference type="EMBL" id="CAH1232614.1"/>
    </source>
</evidence>
<reference evidence="2" key="1">
    <citation type="submission" date="2022-01" db="EMBL/GenBank/DDBJ databases">
        <authorList>
            <person name="Criscuolo A."/>
        </authorList>
    </citation>
    <scope>NUCLEOTIDE SEQUENCE</scope>
    <source>
        <strain evidence="2">CIP111891</strain>
    </source>
</reference>
<protein>
    <recommendedName>
        <fullName evidence="4">Phosphatase</fullName>
    </recommendedName>
</protein>
<feature type="transmembrane region" description="Helical" evidence="1">
    <location>
        <begin position="7"/>
        <end position="29"/>
    </location>
</feature>
<keyword evidence="1" id="KW-0472">Membrane</keyword>
<organism evidence="2 3">
    <name type="scientific">Paenibacillus allorhizoplanae</name>
    <dbReference type="NCBI Taxonomy" id="2905648"/>
    <lineage>
        <taxon>Bacteria</taxon>
        <taxon>Bacillati</taxon>
        <taxon>Bacillota</taxon>
        <taxon>Bacilli</taxon>
        <taxon>Bacillales</taxon>
        <taxon>Paenibacillaceae</taxon>
        <taxon>Paenibacillus</taxon>
    </lineage>
</organism>
<name>A0ABM9CZC1_9BACL</name>
<dbReference type="Proteomes" id="UP000838821">
    <property type="component" value="Unassembled WGS sequence"/>
</dbReference>
<proteinExistence type="predicted"/>
<evidence type="ECO:0000256" key="1">
    <source>
        <dbReference type="SAM" id="Phobius"/>
    </source>
</evidence>
<evidence type="ECO:0000313" key="3">
    <source>
        <dbReference type="Proteomes" id="UP000838821"/>
    </source>
</evidence>
<evidence type="ECO:0008006" key="4">
    <source>
        <dbReference type="Google" id="ProtNLM"/>
    </source>
</evidence>
<keyword evidence="1" id="KW-0812">Transmembrane</keyword>
<accession>A0ABM9CZC1</accession>
<feature type="transmembrane region" description="Helical" evidence="1">
    <location>
        <begin position="59"/>
        <end position="84"/>
    </location>
</feature>
<keyword evidence="3" id="KW-1185">Reference proteome</keyword>
<dbReference type="EMBL" id="CAKMMW010000053">
    <property type="protein sequence ID" value="CAH1232614.1"/>
    <property type="molecule type" value="Genomic_DNA"/>
</dbReference>
<sequence>MRRTIIGGVFVLIGTMISIAVFIAAAIYAPSITVWQGSKFWFAIFGVNDFGKEVVVDSLFLGFPFIIGIILFILGLIVLGMEYFRKEE</sequence>
<dbReference type="RefSeq" id="WP_236293569.1">
    <property type="nucleotide sequence ID" value="NZ_CAKMMW010000053.1"/>
</dbReference>